<dbReference type="InterPro" id="IPR024958">
    <property type="entry name" value="GRASP_PDZ"/>
</dbReference>
<name>A0A9W7STI4_9PEZI</name>
<feature type="domain" description="PDZ GRASP-type" evidence="6">
    <location>
        <begin position="40"/>
        <end position="125"/>
    </location>
</feature>
<dbReference type="Pfam" id="PF04495">
    <property type="entry name" value="GRASP55_65"/>
    <property type="match status" value="1"/>
</dbReference>
<proteinExistence type="predicted"/>
<accession>A0A9W7STI4</accession>
<dbReference type="AlphaFoldDB" id="A0A9W7STI4"/>
<evidence type="ECO:0000259" key="6">
    <source>
        <dbReference type="PROSITE" id="PS51865"/>
    </source>
</evidence>
<comment type="subcellular location">
    <subcellularLocation>
        <location evidence="1">Golgi apparatus membrane</location>
    </subcellularLocation>
</comment>
<keyword evidence="4" id="KW-0472">Membrane</keyword>
<reference evidence="7 8" key="1">
    <citation type="journal article" date="2018" name="IMA Fungus">
        <title>IMA Genome-F 10: Nine draft genome sequences of Claviceps purpurea s.lat., including C. arundinis, C. humidiphila, and C. cf. spartinae, pseudomolecules for the pitch canker pathogen Fusarium circinatum, draft genome of Davidsoniella eucalypti, Grosmannia galeiformis, Quambalaria eucalypti, and Teratosphaeria destructans.</title>
        <authorList>
            <person name="Wingfield B.D."/>
            <person name="Liu M."/>
            <person name="Nguyen H.D."/>
            <person name="Lane F.A."/>
            <person name="Morgan S.W."/>
            <person name="De Vos L."/>
            <person name="Wilken P.M."/>
            <person name="Duong T.A."/>
            <person name="Aylward J."/>
            <person name="Coetzee M.P."/>
            <person name="Dadej K."/>
            <person name="De Beer Z.W."/>
            <person name="Findlay W."/>
            <person name="Havenga M."/>
            <person name="Kolarik M."/>
            <person name="Menzies J.G."/>
            <person name="Naidoo K."/>
            <person name="Pochopski O."/>
            <person name="Shoukouhi P."/>
            <person name="Santana Q.C."/>
            <person name="Seifert K.A."/>
            <person name="Soal N."/>
            <person name="Steenkamp E.T."/>
            <person name="Tatham C.T."/>
            <person name="van der Nest M.A."/>
            <person name="Wingfield M.J."/>
        </authorList>
    </citation>
    <scope>NUCLEOTIDE SEQUENCE [LARGE SCALE GENOMIC DNA]</scope>
    <source>
        <strain evidence="7">CMW44962</strain>
    </source>
</reference>
<feature type="compositionally biased region" description="Low complexity" evidence="5">
    <location>
        <begin position="19"/>
        <end position="31"/>
    </location>
</feature>
<dbReference type="PROSITE" id="PS51865">
    <property type="entry name" value="PDZ_GRASP"/>
    <property type="match status" value="1"/>
</dbReference>
<evidence type="ECO:0000256" key="5">
    <source>
        <dbReference type="SAM" id="MobiDB-lite"/>
    </source>
</evidence>
<reference evidence="7 8" key="2">
    <citation type="journal article" date="2021" name="Curr. Genet.">
        <title>Genetic response to nitrogen starvation in the aggressive Eucalyptus foliar pathogen Teratosphaeria destructans.</title>
        <authorList>
            <person name="Havenga M."/>
            <person name="Wingfield B.D."/>
            <person name="Wingfield M.J."/>
            <person name="Dreyer L.L."/>
            <person name="Roets F."/>
            <person name="Aylward J."/>
        </authorList>
    </citation>
    <scope>NUCLEOTIDE SEQUENCE [LARGE SCALE GENOMIC DNA]</scope>
    <source>
        <strain evidence="7">CMW44962</strain>
    </source>
</reference>
<keyword evidence="8" id="KW-1185">Reference proteome</keyword>
<dbReference type="EMBL" id="RIBY02001545">
    <property type="protein sequence ID" value="KAH9828514.1"/>
    <property type="molecule type" value="Genomic_DNA"/>
</dbReference>
<keyword evidence="3" id="KW-0333">Golgi apparatus</keyword>
<comment type="caution">
    <text evidence="7">The sequence shown here is derived from an EMBL/GenBank/DDBJ whole genome shotgun (WGS) entry which is preliminary data.</text>
</comment>
<dbReference type="GO" id="GO:0000139">
    <property type="term" value="C:Golgi membrane"/>
    <property type="evidence" value="ECO:0007669"/>
    <property type="project" value="UniProtKB-SubCell"/>
</dbReference>
<dbReference type="Gene3D" id="2.30.42.10">
    <property type="match status" value="1"/>
</dbReference>
<dbReference type="PANTHER" id="PTHR12893">
    <property type="entry name" value="GOLGI REASSEMBLY STACKING PROTEIN GRASP"/>
    <property type="match status" value="1"/>
</dbReference>
<dbReference type="GO" id="GO:0007030">
    <property type="term" value="P:Golgi organization"/>
    <property type="evidence" value="ECO:0007669"/>
    <property type="project" value="TreeGrafter"/>
</dbReference>
<dbReference type="InterPro" id="IPR007583">
    <property type="entry name" value="GRASP55_65"/>
</dbReference>
<evidence type="ECO:0000313" key="7">
    <source>
        <dbReference type="EMBL" id="KAH9828514.1"/>
    </source>
</evidence>
<feature type="non-terminal residue" evidence="7">
    <location>
        <position position="147"/>
    </location>
</feature>
<evidence type="ECO:0000256" key="1">
    <source>
        <dbReference type="ARBA" id="ARBA00004394"/>
    </source>
</evidence>
<evidence type="ECO:0000256" key="4">
    <source>
        <dbReference type="ARBA" id="ARBA00023136"/>
    </source>
</evidence>
<sequence length="147" mass="15949">MANLFGSLNRFISRLDSDPATYPPTTTTTTPPQKPPQRGYGFQILRNTSPTIPLDPWFDFIIGLNNRTLTDPSPHLLATELRNGAGTTLSLGIYSAKGQSIREVYLPIPAGPDEPLGLTLQWAPLAVADEVWHILDVMPNSPADVAG</sequence>
<dbReference type="Proteomes" id="UP001138500">
    <property type="component" value="Unassembled WGS sequence"/>
</dbReference>
<protein>
    <submittedName>
        <fullName evidence="7">GRH1-Yeast (GR)ASP65 (H)omologue</fullName>
    </submittedName>
</protein>
<feature type="region of interest" description="Disordered" evidence="5">
    <location>
        <begin position="15"/>
        <end position="38"/>
    </location>
</feature>
<gene>
    <name evidence="7" type="ORF">Tdes44962_MAKER09288</name>
</gene>
<dbReference type="PANTHER" id="PTHR12893:SF0">
    <property type="entry name" value="GRASP65"/>
    <property type="match status" value="1"/>
</dbReference>
<organism evidence="7 8">
    <name type="scientific">Teratosphaeria destructans</name>
    <dbReference type="NCBI Taxonomy" id="418781"/>
    <lineage>
        <taxon>Eukaryota</taxon>
        <taxon>Fungi</taxon>
        <taxon>Dikarya</taxon>
        <taxon>Ascomycota</taxon>
        <taxon>Pezizomycotina</taxon>
        <taxon>Dothideomycetes</taxon>
        <taxon>Dothideomycetidae</taxon>
        <taxon>Mycosphaerellales</taxon>
        <taxon>Teratosphaeriaceae</taxon>
        <taxon>Teratosphaeria</taxon>
    </lineage>
</organism>
<evidence type="ECO:0000256" key="2">
    <source>
        <dbReference type="ARBA" id="ARBA00022737"/>
    </source>
</evidence>
<evidence type="ECO:0000256" key="3">
    <source>
        <dbReference type="ARBA" id="ARBA00023034"/>
    </source>
</evidence>
<keyword evidence="2" id="KW-0677">Repeat</keyword>
<dbReference type="InterPro" id="IPR036034">
    <property type="entry name" value="PDZ_sf"/>
</dbReference>
<dbReference type="OrthoDB" id="3318at2759"/>
<evidence type="ECO:0000313" key="8">
    <source>
        <dbReference type="Proteomes" id="UP001138500"/>
    </source>
</evidence>